<dbReference type="NCBIfam" id="TIGR00055">
    <property type="entry name" value="uppS"/>
    <property type="match status" value="1"/>
</dbReference>
<dbReference type="PANTHER" id="PTHR10291">
    <property type="entry name" value="DEHYDRODOLICHYL DIPHOSPHATE SYNTHASE FAMILY MEMBER"/>
    <property type="match status" value="1"/>
</dbReference>
<dbReference type="Proteomes" id="UP000034320">
    <property type="component" value="Unassembled WGS sequence"/>
</dbReference>
<dbReference type="PATRIC" id="fig|1618442.3.peg.584"/>
<accession>A0A0G0ZDS8</accession>
<dbReference type="EC" id="2.5.1.-" evidence="2"/>
<dbReference type="GO" id="GO:0045547">
    <property type="term" value="F:ditrans,polycis-polyprenyl diphosphate synthase [(2E,6E)-farnesyl diphosphate specific] activity"/>
    <property type="evidence" value="ECO:0007669"/>
    <property type="project" value="TreeGrafter"/>
</dbReference>
<feature type="binding site" evidence="2">
    <location>
        <begin position="58"/>
        <end position="60"/>
    </location>
    <ligand>
        <name>substrate</name>
    </ligand>
</feature>
<feature type="active site" evidence="2">
    <location>
        <position position="13"/>
    </location>
</feature>
<dbReference type="EMBL" id="LCDD01000012">
    <property type="protein sequence ID" value="KKS46887.1"/>
    <property type="molecule type" value="Genomic_DNA"/>
</dbReference>
<feature type="binding site" evidence="2">
    <location>
        <position position="13"/>
    </location>
    <ligand>
        <name>Mg(2+)</name>
        <dbReference type="ChEBI" id="CHEBI:18420"/>
    </ligand>
</feature>
<sequence length="228" mass="27104">MENNLKHIALIMDGNRRWAKKHNLPTLEGHRLGEERIEPLVDCAIEMGISYLTFWAFSTENWHREKREVKFLMKLYRTLLDRKADSFHKKNVRINCIGNLSLFSSDLQAKTKRWMEQTKNNKLITVNLALNYGGKDEIIRAVNKWQKENKKNQELTKDILADYLDSAGQPDPDLIIRTGGEKRLSGFLMWQSEYSELYFTRTYWPDFTPLKFRLAIAEYKRRQRRFGK</sequence>
<dbReference type="SUPFAM" id="SSF64005">
    <property type="entry name" value="Undecaprenyl diphosphate synthase"/>
    <property type="match status" value="1"/>
</dbReference>
<dbReference type="Pfam" id="PF01255">
    <property type="entry name" value="Prenyltransf"/>
    <property type="match status" value="1"/>
</dbReference>
<feature type="binding site" evidence="2">
    <location>
        <position position="18"/>
    </location>
    <ligand>
        <name>substrate</name>
    </ligand>
</feature>
<proteinExistence type="inferred from homology"/>
<dbReference type="AlphaFoldDB" id="A0A0G0ZDS8"/>
<keyword evidence="2" id="KW-0479">Metal-binding</keyword>
<dbReference type="HAMAP" id="MF_01139">
    <property type="entry name" value="ISPT"/>
    <property type="match status" value="1"/>
</dbReference>
<organism evidence="3 4">
    <name type="scientific">Candidatus Gottesmanbacteria bacterium GW2011_GWA2_42_18</name>
    <dbReference type="NCBI Taxonomy" id="1618442"/>
    <lineage>
        <taxon>Bacteria</taxon>
        <taxon>Candidatus Gottesmaniibacteriota</taxon>
    </lineage>
</organism>
<evidence type="ECO:0000313" key="3">
    <source>
        <dbReference type="EMBL" id="KKS46887.1"/>
    </source>
</evidence>
<dbReference type="FunFam" id="3.40.1180.10:FF:000001">
    <property type="entry name" value="(2E,6E)-farnesyl-diphosphate-specific ditrans,polycis-undecaprenyl-diphosphate synthase"/>
    <property type="match status" value="1"/>
</dbReference>
<comment type="function">
    <text evidence="2">Catalyzes the condensation of isopentenyl diphosphate (IPP) with allylic pyrophosphates generating different type of terpenoids.</text>
</comment>
<name>A0A0G0ZDS8_9BACT</name>
<feature type="binding site" evidence="2">
    <location>
        <position position="62"/>
    </location>
    <ligand>
        <name>substrate</name>
    </ligand>
</feature>
<comment type="cofactor">
    <cofactor evidence="2">
        <name>Mg(2+)</name>
        <dbReference type="ChEBI" id="CHEBI:18420"/>
    </cofactor>
    <text evidence="2">Binds 2 magnesium ions per subunit.</text>
</comment>
<comment type="caution">
    <text evidence="3">The sequence shown here is derived from an EMBL/GenBank/DDBJ whole genome shotgun (WGS) entry which is preliminary data.</text>
</comment>
<gene>
    <name evidence="3" type="ORF">UV09_C0012G0056</name>
</gene>
<evidence type="ECO:0000313" key="4">
    <source>
        <dbReference type="Proteomes" id="UP000034320"/>
    </source>
</evidence>
<dbReference type="PANTHER" id="PTHR10291:SF0">
    <property type="entry name" value="DEHYDRODOLICHYL DIPHOSPHATE SYNTHASE 2"/>
    <property type="match status" value="1"/>
</dbReference>
<dbReference type="Gene3D" id="3.40.1180.10">
    <property type="entry name" value="Decaprenyl diphosphate synthase-like"/>
    <property type="match status" value="1"/>
</dbReference>
<feature type="binding site" evidence="2">
    <location>
        <position position="196"/>
    </location>
    <ligand>
        <name>Mg(2+)</name>
        <dbReference type="ChEBI" id="CHEBI:18420"/>
    </ligand>
</feature>
<dbReference type="InterPro" id="IPR018520">
    <property type="entry name" value="UPP_synth-like_CS"/>
</dbReference>
<comment type="similarity">
    <text evidence="2">Belongs to the UPP synthase family.</text>
</comment>
<feature type="binding site" evidence="2">
    <location>
        <position position="30"/>
    </location>
    <ligand>
        <name>substrate</name>
    </ligand>
</feature>
<dbReference type="InterPro" id="IPR036424">
    <property type="entry name" value="UPP_synth-like_sf"/>
</dbReference>
<reference evidence="3 4" key="1">
    <citation type="journal article" date="2015" name="Nature">
        <title>rRNA introns, odd ribosomes, and small enigmatic genomes across a large radiation of phyla.</title>
        <authorList>
            <person name="Brown C.T."/>
            <person name="Hug L.A."/>
            <person name="Thomas B.C."/>
            <person name="Sharon I."/>
            <person name="Castelle C.J."/>
            <person name="Singh A."/>
            <person name="Wilkins M.J."/>
            <person name="Williams K.H."/>
            <person name="Banfield J.F."/>
        </authorList>
    </citation>
    <scope>NUCLEOTIDE SEQUENCE [LARGE SCALE GENOMIC DNA]</scope>
</reference>
<evidence type="ECO:0000256" key="1">
    <source>
        <dbReference type="ARBA" id="ARBA00022679"/>
    </source>
</evidence>
<dbReference type="PROSITE" id="PS01066">
    <property type="entry name" value="UPP_SYNTHASE"/>
    <property type="match status" value="1"/>
</dbReference>
<evidence type="ECO:0000256" key="2">
    <source>
        <dbReference type="HAMAP-Rule" id="MF_01139"/>
    </source>
</evidence>
<comment type="subunit">
    <text evidence="2">Homodimer.</text>
</comment>
<feature type="binding site" evidence="2">
    <location>
        <begin position="183"/>
        <end position="185"/>
    </location>
    <ligand>
        <name>substrate</name>
    </ligand>
</feature>
<dbReference type="CDD" id="cd00475">
    <property type="entry name" value="Cis_IPPS"/>
    <property type="match status" value="1"/>
</dbReference>
<dbReference type="GO" id="GO:0016094">
    <property type="term" value="P:polyprenol biosynthetic process"/>
    <property type="evidence" value="ECO:0007669"/>
    <property type="project" value="TreeGrafter"/>
</dbReference>
<feature type="binding site" evidence="2">
    <location>
        <begin position="14"/>
        <end position="17"/>
    </location>
    <ligand>
        <name>substrate</name>
    </ligand>
</feature>
<feature type="binding site" evidence="2">
    <location>
        <position position="177"/>
    </location>
    <ligand>
        <name>substrate</name>
    </ligand>
</feature>
<dbReference type="InterPro" id="IPR001441">
    <property type="entry name" value="UPP_synth-like"/>
</dbReference>
<feature type="binding site" evidence="2">
    <location>
        <position position="64"/>
    </location>
    <ligand>
        <name>substrate</name>
    </ligand>
</feature>
<protein>
    <recommendedName>
        <fullName evidence="2">Isoprenyl transferase</fullName>
        <ecNumber evidence="2">2.5.1.-</ecNumber>
    </recommendedName>
</protein>
<dbReference type="GO" id="GO:0000287">
    <property type="term" value="F:magnesium ion binding"/>
    <property type="evidence" value="ECO:0007669"/>
    <property type="project" value="UniProtKB-UniRule"/>
</dbReference>
<feature type="active site" description="Proton acceptor" evidence="2">
    <location>
        <position position="61"/>
    </location>
</feature>
<keyword evidence="2" id="KW-0460">Magnesium</keyword>
<keyword evidence="1 2" id="KW-0808">Transferase</keyword>
<comment type="caution">
    <text evidence="2">Lacks conserved residue(s) required for the propagation of feature annotation.</text>
</comment>